<dbReference type="InterPro" id="IPR050223">
    <property type="entry name" value="D-isomer_2-hydroxyacid_DH"/>
</dbReference>
<evidence type="ECO:0000256" key="3">
    <source>
        <dbReference type="ARBA" id="ARBA00023027"/>
    </source>
</evidence>
<proteinExistence type="inferred from homology"/>
<dbReference type="InterPro" id="IPR036291">
    <property type="entry name" value="NAD(P)-bd_dom_sf"/>
</dbReference>
<dbReference type="CDD" id="cd05301">
    <property type="entry name" value="GDH"/>
    <property type="match status" value="1"/>
</dbReference>
<dbReference type="SUPFAM" id="SSF52283">
    <property type="entry name" value="Formate/glycerate dehydrogenase catalytic domain-like"/>
    <property type="match status" value="1"/>
</dbReference>
<dbReference type="PANTHER" id="PTHR10996:SF283">
    <property type="entry name" value="GLYOXYLATE_HYDROXYPYRUVATE REDUCTASE B"/>
    <property type="match status" value="1"/>
</dbReference>
<accession>A0A939FZP5</accession>
<dbReference type="Gene3D" id="3.40.50.720">
    <property type="entry name" value="NAD(P)-binding Rossmann-like Domain"/>
    <property type="match status" value="2"/>
</dbReference>
<organism evidence="7 8">
    <name type="scientific">Jiella flava</name>
    <dbReference type="NCBI Taxonomy" id="2816857"/>
    <lineage>
        <taxon>Bacteria</taxon>
        <taxon>Pseudomonadati</taxon>
        <taxon>Pseudomonadota</taxon>
        <taxon>Alphaproteobacteria</taxon>
        <taxon>Hyphomicrobiales</taxon>
        <taxon>Aurantimonadaceae</taxon>
        <taxon>Jiella</taxon>
    </lineage>
</organism>
<evidence type="ECO:0000256" key="2">
    <source>
        <dbReference type="ARBA" id="ARBA00023002"/>
    </source>
</evidence>
<evidence type="ECO:0000256" key="1">
    <source>
        <dbReference type="ARBA" id="ARBA00005854"/>
    </source>
</evidence>
<dbReference type="InterPro" id="IPR029753">
    <property type="entry name" value="D-isomer_DH_CS"/>
</dbReference>
<dbReference type="AlphaFoldDB" id="A0A939FZP5"/>
<keyword evidence="3" id="KW-0520">NAD</keyword>
<dbReference type="InterPro" id="IPR006139">
    <property type="entry name" value="D-isomer_2_OHA_DH_cat_dom"/>
</dbReference>
<dbReference type="RefSeq" id="WP_207258726.1">
    <property type="nucleotide sequence ID" value="NZ_JAFMPP010000013.1"/>
</dbReference>
<dbReference type="GO" id="GO:0016618">
    <property type="term" value="F:hydroxypyruvate reductase [NAD(P)H] activity"/>
    <property type="evidence" value="ECO:0007669"/>
    <property type="project" value="TreeGrafter"/>
</dbReference>
<dbReference type="GO" id="GO:0051287">
    <property type="term" value="F:NAD binding"/>
    <property type="evidence" value="ECO:0007669"/>
    <property type="project" value="InterPro"/>
</dbReference>
<dbReference type="EMBL" id="JAFMPP010000013">
    <property type="protein sequence ID" value="MBO0663804.1"/>
    <property type="molecule type" value="Genomic_DNA"/>
</dbReference>
<feature type="domain" description="D-isomer specific 2-hydroxyacid dehydrogenase catalytic" evidence="5">
    <location>
        <begin position="27"/>
        <end position="321"/>
    </location>
</feature>
<dbReference type="GO" id="GO:0005829">
    <property type="term" value="C:cytosol"/>
    <property type="evidence" value="ECO:0007669"/>
    <property type="project" value="TreeGrafter"/>
</dbReference>
<comment type="caution">
    <text evidence="7">The sequence shown here is derived from an EMBL/GenBank/DDBJ whole genome shotgun (WGS) entry which is preliminary data.</text>
</comment>
<evidence type="ECO:0000259" key="5">
    <source>
        <dbReference type="Pfam" id="PF00389"/>
    </source>
</evidence>
<evidence type="ECO:0000313" key="7">
    <source>
        <dbReference type="EMBL" id="MBO0663804.1"/>
    </source>
</evidence>
<dbReference type="SUPFAM" id="SSF51735">
    <property type="entry name" value="NAD(P)-binding Rossmann-fold domains"/>
    <property type="match status" value="1"/>
</dbReference>
<name>A0A939FZP5_9HYPH</name>
<evidence type="ECO:0000313" key="8">
    <source>
        <dbReference type="Proteomes" id="UP000664122"/>
    </source>
</evidence>
<feature type="domain" description="D-isomer specific 2-hydroxyacid dehydrogenase NAD-binding" evidence="6">
    <location>
        <begin position="111"/>
        <end position="290"/>
    </location>
</feature>
<evidence type="ECO:0000256" key="4">
    <source>
        <dbReference type="RuleBase" id="RU003719"/>
    </source>
</evidence>
<sequence length="322" mass="34360">MAKPKILVTRRWPAVVEKRLSKSYNATLNPTDVAMASNAIATAFAKYDAICPTISDKLPAELFPQSRSRVRILGNYGVGFSHIDLDAAKAAGIVVTNTPGVLSECTADLVITLMLMVARRTSEGERQVRAGRWTGWRPTHMMGAKVSGATFGVLGFGRIGRSAAKRAHHGFGMKVIYYDAFPIAPDLAAESAAQSRDSIEAVLHEADAVSLHMPGGAENFHLINAERLALMKPTGILVNTARGEIIDGQALADALRSRTIAGAGLDVYEDEPTIPAALLQTNAVLLPHLGSATRATREAMGMMVADNLDAFFAGENLPNRVA</sequence>
<dbReference type="PANTHER" id="PTHR10996">
    <property type="entry name" value="2-HYDROXYACID DEHYDROGENASE-RELATED"/>
    <property type="match status" value="1"/>
</dbReference>
<dbReference type="Pfam" id="PF00389">
    <property type="entry name" value="2-Hacid_dh"/>
    <property type="match status" value="1"/>
</dbReference>
<dbReference type="Pfam" id="PF02826">
    <property type="entry name" value="2-Hacid_dh_C"/>
    <property type="match status" value="1"/>
</dbReference>
<dbReference type="GO" id="GO:0030267">
    <property type="term" value="F:glyoxylate reductase (NADPH) activity"/>
    <property type="evidence" value="ECO:0007669"/>
    <property type="project" value="TreeGrafter"/>
</dbReference>
<keyword evidence="8" id="KW-1185">Reference proteome</keyword>
<dbReference type="Proteomes" id="UP000664122">
    <property type="component" value="Unassembled WGS sequence"/>
</dbReference>
<protein>
    <submittedName>
        <fullName evidence="7">D-glycerate dehydrogenase</fullName>
    </submittedName>
</protein>
<dbReference type="InterPro" id="IPR006140">
    <property type="entry name" value="D-isomer_DH_NAD-bd"/>
</dbReference>
<evidence type="ECO:0000259" key="6">
    <source>
        <dbReference type="Pfam" id="PF02826"/>
    </source>
</evidence>
<dbReference type="FunFam" id="3.40.50.720:FF:000203">
    <property type="entry name" value="D-3-phosphoglycerate dehydrogenase (SerA)"/>
    <property type="match status" value="1"/>
</dbReference>
<dbReference type="PROSITE" id="PS00670">
    <property type="entry name" value="D_2_HYDROXYACID_DH_2"/>
    <property type="match status" value="1"/>
</dbReference>
<keyword evidence="2 4" id="KW-0560">Oxidoreductase</keyword>
<gene>
    <name evidence="7" type="ORF">J1C48_14575</name>
</gene>
<comment type="similarity">
    <text evidence="1 4">Belongs to the D-isomer specific 2-hydroxyacid dehydrogenase family.</text>
</comment>
<reference evidence="7" key="1">
    <citation type="submission" date="2021-03" db="EMBL/GenBank/DDBJ databases">
        <title>Whole genome sequence of Jiella sp. CQZ9-1.</title>
        <authorList>
            <person name="Tuo L."/>
        </authorList>
    </citation>
    <scope>NUCLEOTIDE SEQUENCE</scope>
    <source>
        <strain evidence="7">CQZ9-1</strain>
    </source>
</reference>
<dbReference type="PROSITE" id="PS00671">
    <property type="entry name" value="D_2_HYDROXYACID_DH_3"/>
    <property type="match status" value="1"/>
</dbReference>